<dbReference type="EMBL" id="JBHRYH010000025">
    <property type="protein sequence ID" value="MFC3626954.1"/>
    <property type="molecule type" value="Genomic_DNA"/>
</dbReference>
<name>A0ABV7TW68_9NEIS</name>
<dbReference type="Pfam" id="PF13719">
    <property type="entry name" value="Zn_ribbon_5"/>
    <property type="match status" value="1"/>
</dbReference>
<reference evidence="5" key="1">
    <citation type="journal article" date="2019" name="Int. J. Syst. Evol. Microbiol.">
        <title>The Global Catalogue of Microorganisms (GCM) 10K type strain sequencing project: providing services to taxonomists for standard genome sequencing and annotation.</title>
        <authorList>
            <consortium name="The Broad Institute Genomics Platform"/>
            <consortium name="The Broad Institute Genome Sequencing Center for Infectious Disease"/>
            <person name="Wu L."/>
            <person name="Ma J."/>
        </authorList>
    </citation>
    <scope>NUCLEOTIDE SEQUENCE [LARGE SCALE GENOMIC DNA]</scope>
    <source>
        <strain evidence="5">KCTC 42195</strain>
    </source>
</reference>
<proteinExistence type="predicted"/>
<keyword evidence="5" id="KW-1185">Reference proteome</keyword>
<evidence type="ECO:0000313" key="5">
    <source>
        <dbReference type="Proteomes" id="UP001595636"/>
    </source>
</evidence>
<dbReference type="Proteomes" id="UP001595636">
    <property type="component" value="Unassembled WGS sequence"/>
</dbReference>
<evidence type="ECO:0000256" key="1">
    <source>
        <dbReference type="SAM" id="MobiDB-lite"/>
    </source>
</evidence>
<feature type="region of interest" description="Disordered" evidence="1">
    <location>
        <begin position="49"/>
        <end position="109"/>
    </location>
</feature>
<evidence type="ECO:0000259" key="3">
    <source>
        <dbReference type="Pfam" id="PF13719"/>
    </source>
</evidence>
<dbReference type="Pfam" id="PF11906">
    <property type="entry name" value="DUF3426"/>
    <property type="match status" value="1"/>
</dbReference>
<keyword evidence="2" id="KW-0472">Membrane</keyword>
<comment type="caution">
    <text evidence="4">The sequence shown here is derived from an EMBL/GenBank/DDBJ whole genome shotgun (WGS) entry which is preliminary data.</text>
</comment>
<feature type="compositionally biased region" description="Acidic residues" evidence="1">
    <location>
        <begin position="73"/>
        <end position="91"/>
    </location>
</feature>
<keyword evidence="2" id="KW-1133">Transmembrane helix</keyword>
<dbReference type="InterPro" id="IPR021834">
    <property type="entry name" value="DUF3426"/>
</dbReference>
<feature type="domain" description="Zinc finger/thioredoxin putative" evidence="3">
    <location>
        <begin position="5"/>
        <end position="39"/>
    </location>
</feature>
<feature type="compositionally biased region" description="Pro residues" evidence="1">
    <location>
        <begin position="56"/>
        <end position="65"/>
    </location>
</feature>
<sequence length="396" mass="43188">MSHTTQCPACQTKFKVTDAHLALAGGMVRCGRCNHVFHAPSHFEALSAEEPEQIELPPPAAPPATPTAAPGPLEEDDFELELPDFQPEAEAEPERPAAPASPPVPEETPVFRDEDLALPDYDVLRQHEAPAAPAPVASSIAPDFRTAAQDAEQQGGRQQLAEFEQALAAALRPHKAPEPAVEALASNPFADAPAVSTSPAVPPVWAEEREAFEEVAADAQQAPAEEPVADIPRSSRPWWQNVLLTLLALLLLALLLAQFLFVNRTRAAAELPELRPLLEAACAPLGCSVPLPGDRQLIRTEWSELSFIPGHDKLIQLNATLKNLATYPQKYPVLELTLKNGNDQVMVRKVLLPQQYLKAQDFKLGQFNANSEVKLQLRMEVTEGKAQGYSLDFYYP</sequence>
<keyword evidence="2" id="KW-0812">Transmembrane</keyword>
<gene>
    <name evidence="4" type="ORF">ACFOKJ_12585</name>
</gene>
<dbReference type="NCBIfam" id="TIGR02098">
    <property type="entry name" value="MJ0042_CXXC"/>
    <property type="match status" value="1"/>
</dbReference>
<organism evidence="4 5">
    <name type="scientific">Vogesella amnigena</name>
    <dbReference type="NCBI Taxonomy" id="1507449"/>
    <lineage>
        <taxon>Bacteria</taxon>
        <taxon>Pseudomonadati</taxon>
        <taxon>Pseudomonadota</taxon>
        <taxon>Betaproteobacteria</taxon>
        <taxon>Neisseriales</taxon>
        <taxon>Chromobacteriaceae</taxon>
        <taxon>Vogesella</taxon>
    </lineage>
</organism>
<dbReference type="RefSeq" id="WP_390280113.1">
    <property type="nucleotide sequence ID" value="NZ_JBHRYH010000025.1"/>
</dbReference>
<evidence type="ECO:0000313" key="4">
    <source>
        <dbReference type="EMBL" id="MFC3626954.1"/>
    </source>
</evidence>
<feature type="transmembrane region" description="Helical" evidence="2">
    <location>
        <begin position="238"/>
        <end position="262"/>
    </location>
</feature>
<evidence type="ECO:0000256" key="2">
    <source>
        <dbReference type="SAM" id="Phobius"/>
    </source>
</evidence>
<accession>A0ABV7TW68</accession>
<dbReference type="InterPro" id="IPR011723">
    <property type="entry name" value="Znf/thioredoxin_put"/>
</dbReference>
<protein>
    <submittedName>
        <fullName evidence="4">DUF3426 domain-containing protein</fullName>
    </submittedName>
</protein>